<dbReference type="SMART" id="SM00388">
    <property type="entry name" value="HisKA"/>
    <property type="match status" value="1"/>
</dbReference>
<dbReference type="InterPro" id="IPR003661">
    <property type="entry name" value="HisK_dim/P_dom"/>
</dbReference>
<dbReference type="Pfam" id="PF02518">
    <property type="entry name" value="HATPase_c"/>
    <property type="match status" value="1"/>
</dbReference>
<feature type="domain" description="PAC" evidence="14">
    <location>
        <begin position="111"/>
        <end position="161"/>
    </location>
</feature>
<dbReference type="GO" id="GO:0000155">
    <property type="term" value="F:phosphorelay sensor kinase activity"/>
    <property type="evidence" value="ECO:0007669"/>
    <property type="project" value="InterPro"/>
</dbReference>
<dbReference type="GO" id="GO:0006355">
    <property type="term" value="P:regulation of DNA-templated transcription"/>
    <property type="evidence" value="ECO:0007669"/>
    <property type="project" value="InterPro"/>
</dbReference>
<feature type="domain" description="Histidine kinase" evidence="12">
    <location>
        <begin position="181"/>
        <end position="407"/>
    </location>
</feature>
<keyword evidence="6" id="KW-0418">Kinase</keyword>
<dbReference type="PANTHER" id="PTHR43065:SF10">
    <property type="entry name" value="PEROXIDE STRESS-ACTIVATED HISTIDINE KINASE MAK3"/>
    <property type="match status" value="1"/>
</dbReference>
<gene>
    <name evidence="15" type="ORF">I0K15_20510</name>
</gene>
<dbReference type="AlphaFoldDB" id="A0A7S9LRT8"/>
<dbReference type="Proteomes" id="UP000594800">
    <property type="component" value="Chromosome"/>
</dbReference>
<evidence type="ECO:0000256" key="11">
    <source>
        <dbReference type="SAM" id="MobiDB-lite"/>
    </source>
</evidence>
<dbReference type="InterPro" id="IPR005467">
    <property type="entry name" value="His_kinase_dom"/>
</dbReference>
<dbReference type="Pfam" id="PF00512">
    <property type="entry name" value="HisKA"/>
    <property type="match status" value="1"/>
</dbReference>
<dbReference type="RefSeq" id="WP_196103331.1">
    <property type="nucleotide sequence ID" value="NZ_CP064942.1"/>
</dbReference>
<evidence type="ECO:0000256" key="9">
    <source>
        <dbReference type="ARBA" id="ARBA00059827"/>
    </source>
</evidence>
<evidence type="ECO:0000256" key="4">
    <source>
        <dbReference type="ARBA" id="ARBA00022679"/>
    </source>
</evidence>
<dbReference type="Gene3D" id="3.30.450.20">
    <property type="entry name" value="PAS domain"/>
    <property type="match status" value="1"/>
</dbReference>
<dbReference type="SUPFAM" id="SSF55874">
    <property type="entry name" value="ATPase domain of HSP90 chaperone/DNA topoisomerase II/histidine kinase"/>
    <property type="match status" value="1"/>
</dbReference>
<evidence type="ECO:0000256" key="8">
    <source>
        <dbReference type="ARBA" id="ARBA00023012"/>
    </source>
</evidence>
<keyword evidence="5" id="KW-0547">Nucleotide-binding</keyword>
<keyword evidence="3" id="KW-0597">Phosphoprotein</keyword>
<dbReference type="SMART" id="SM00091">
    <property type="entry name" value="PAS"/>
    <property type="match status" value="1"/>
</dbReference>
<dbReference type="InterPro" id="IPR036097">
    <property type="entry name" value="HisK_dim/P_sf"/>
</dbReference>
<dbReference type="SUPFAM" id="SSF55785">
    <property type="entry name" value="PYP-like sensor domain (PAS domain)"/>
    <property type="match status" value="1"/>
</dbReference>
<dbReference type="PROSITE" id="PS50109">
    <property type="entry name" value="HIS_KIN"/>
    <property type="match status" value="1"/>
</dbReference>
<sequence>MLDLEAGPPSRRRLPEREDALPKSDHIRRRTPTDGSLLDLIIQTAPDAVVTVDDDGHILSFSPAAERIFGYDEDEVLGRNVNCLMPEPYRSEHDDYMRHYRETQEKRIIGIGREVRAQRKSGEIFAAELAVGELQFGRERIFTGFIRDISDRVEAERRARELQRTLDKVSRLQMLGEMSSAIAHEINQPLTAISNYARAAQRTVKAEEPDLAALTRQVEAIAEQALRAGEIVKRMRMMVERGRADIRPDDINDIIVEAVRAVRATEDRDGPQVALDLRQDLPPVLADRIQIQQVLVNLLTNAYEAMEEARETPVQVSSAPHLDPGRIELRAGANQSEIVVSVRDTGPGLTVEMMERMFDPLVTTKERGLGIGLAVCRSIVEAHDGRIWAANAPGGGAEIRFTLPTAGT</sequence>
<comment type="catalytic activity">
    <reaction evidence="1">
        <text>ATP + protein L-histidine = ADP + protein N-phospho-L-histidine.</text>
        <dbReference type="EC" id="2.7.13.3"/>
    </reaction>
</comment>
<dbReference type="FunFam" id="3.30.450.20:FF:000060">
    <property type="entry name" value="Sensor protein FixL"/>
    <property type="match status" value="1"/>
</dbReference>
<dbReference type="Gene3D" id="3.30.565.10">
    <property type="entry name" value="Histidine kinase-like ATPase, C-terminal domain"/>
    <property type="match status" value="1"/>
</dbReference>
<dbReference type="InterPro" id="IPR003594">
    <property type="entry name" value="HATPase_dom"/>
</dbReference>
<dbReference type="PROSITE" id="PS50113">
    <property type="entry name" value="PAC"/>
    <property type="match status" value="1"/>
</dbReference>
<dbReference type="InterPro" id="IPR036890">
    <property type="entry name" value="HATPase_C_sf"/>
</dbReference>
<keyword evidence="8" id="KW-0902">Two-component regulatory system</keyword>
<evidence type="ECO:0000259" key="12">
    <source>
        <dbReference type="PROSITE" id="PS50109"/>
    </source>
</evidence>
<dbReference type="InterPro" id="IPR000014">
    <property type="entry name" value="PAS"/>
</dbReference>
<evidence type="ECO:0000313" key="15">
    <source>
        <dbReference type="EMBL" id="QPH54122.1"/>
    </source>
</evidence>
<reference evidence="15 16" key="1">
    <citation type="submission" date="2020-11" db="EMBL/GenBank/DDBJ databases">
        <title>Description of Pontivivens ytuae sp. nov. isolated from deep sea sediment of Mariana Trench.</title>
        <authorList>
            <person name="Wang Z."/>
            <person name="Sun Q.-L."/>
            <person name="Xu X.-D."/>
            <person name="Tang Y.-Z."/>
            <person name="Zhang J."/>
        </authorList>
    </citation>
    <scope>NUCLEOTIDE SEQUENCE [LARGE SCALE GENOMIC DNA]</scope>
    <source>
        <strain evidence="15 16">MT2928</strain>
    </source>
</reference>
<dbReference type="InterPro" id="IPR004358">
    <property type="entry name" value="Sig_transdc_His_kin-like_C"/>
</dbReference>
<evidence type="ECO:0000256" key="10">
    <source>
        <dbReference type="ARBA" id="ARBA00070616"/>
    </source>
</evidence>
<dbReference type="EMBL" id="CP064942">
    <property type="protein sequence ID" value="QPH54122.1"/>
    <property type="molecule type" value="Genomic_DNA"/>
</dbReference>
<dbReference type="Pfam" id="PF00989">
    <property type="entry name" value="PAS"/>
    <property type="match status" value="1"/>
</dbReference>
<evidence type="ECO:0000256" key="5">
    <source>
        <dbReference type="ARBA" id="ARBA00022741"/>
    </source>
</evidence>
<dbReference type="PRINTS" id="PR00344">
    <property type="entry name" value="BCTRLSENSOR"/>
</dbReference>
<dbReference type="PROSITE" id="PS50112">
    <property type="entry name" value="PAS"/>
    <property type="match status" value="1"/>
</dbReference>
<evidence type="ECO:0000256" key="6">
    <source>
        <dbReference type="ARBA" id="ARBA00022777"/>
    </source>
</evidence>
<dbReference type="Gene3D" id="1.10.287.130">
    <property type="match status" value="1"/>
</dbReference>
<evidence type="ECO:0000313" key="16">
    <source>
        <dbReference type="Proteomes" id="UP000594800"/>
    </source>
</evidence>
<dbReference type="EC" id="2.7.13.3" evidence="2"/>
<feature type="compositionally biased region" description="Basic and acidic residues" evidence="11">
    <location>
        <begin position="13"/>
        <end position="25"/>
    </location>
</feature>
<keyword evidence="4" id="KW-0808">Transferase</keyword>
<organism evidence="15 16">
    <name type="scientific">Pontivivens ytuae</name>
    <dbReference type="NCBI Taxonomy" id="2789856"/>
    <lineage>
        <taxon>Bacteria</taxon>
        <taxon>Pseudomonadati</taxon>
        <taxon>Pseudomonadota</taxon>
        <taxon>Alphaproteobacteria</taxon>
        <taxon>Rhodobacterales</taxon>
        <taxon>Paracoccaceae</taxon>
        <taxon>Pontivivens</taxon>
    </lineage>
</organism>
<dbReference type="SUPFAM" id="SSF47384">
    <property type="entry name" value="Homodimeric domain of signal transducing histidine kinase"/>
    <property type="match status" value="1"/>
</dbReference>
<evidence type="ECO:0000259" key="14">
    <source>
        <dbReference type="PROSITE" id="PS50113"/>
    </source>
</evidence>
<dbReference type="PANTHER" id="PTHR43065">
    <property type="entry name" value="SENSOR HISTIDINE KINASE"/>
    <property type="match status" value="1"/>
</dbReference>
<accession>A0A7S9LRT8</accession>
<feature type="domain" description="PAS" evidence="13">
    <location>
        <begin position="34"/>
        <end position="87"/>
    </location>
</feature>
<keyword evidence="7" id="KW-0067">ATP-binding</keyword>
<dbReference type="KEGG" id="poz:I0K15_20510"/>
<dbReference type="SMART" id="SM00387">
    <property type="entry name" value="HATPase_c"/>
    <property type="match status" value="1"/>
</dbReference>
<dbReference type="InterPro" id="IPR013767">
    <property type="entry name" value="PAS_fold"/>
</dbReference>
<protein>
    <recommendedName>
        <fullName evidence="10">Sensor protein FixL</fullName>
        <ecNumber evidence="2">2.7.13.3</ecNumber>
    </recommendedName>
</protein>
<evidence type="ECO:0000256" key="1">
    <source>
        <dbReference type="ARBA" id="ARBA00000085"/>
    </source>
</evidence>
<evidence type="ECO:0000256" key="3">
    <source>
        <dbReference type="ARBA" id="ARBA00022553"/>
    </source>
</evidence>
<dbReference type="NCBIfam" id="TIGR00229">
    <property type="entry name" value="sensory_box"/>
    <property type="match status" value="1"/>
</dbReference>
<keyword evidence="16" id="KW-1185">Reference proteome</keyword>
<evidence type="ECO:0000256" key="2">
    <source>
        <dbReference type="ARBA" id="ARBA00012438"/>
    </source>
</evidence>
<name>A0A7S9LRT8_9RHOB</name>
<dbReference type="InterPro" id="IPR035965">
    <property type="entry name" value="PAS-like_dom_sf"/>
</dbReference>
<dbReference type="InterPro" id="IPR000700">
    <property type="entry name" value="PAS-assoc_C"/>
</dbReference>
<comment type="function">
    <text evidence="9">Putative oxygen sensor; modulates the activity of FixJ, a transcriptional activator of nitrogen fixation fixK gene. FixL probably acts as a kinase that phosphorylates FixJ.</text>
</comment>
<feature type="region of interest" description="Disordered" evidence="11">
    <location>
        <begin position="1"/>
        <end position="30"/>
    </location>
</feature>
<proteinExistence type="predicted"/>
<dbReference type="CDD" id="cd00130">
    <property type="entry name" value="PAS"/>
    <property type="match status" value="1"/>
</dbReference>
<evidence type="ECO:0000256" key="7">
    <source>
        <dbReference type="ARBA" id="ARBA00022840"/>
    </source>
</evidence>
<dbReference type="CDD" id="cd00082">
    <property type="entry name" value="HisKA"/>
    <property type="match status" value="1"/>
</dbReference>
<evidence type="ECO:0000259" key="13">
    <source>
        <dbReference type="PROSITE" id="PS50112"/>
    </source>
</evidence>
<dbReference type="GO" id="GO:0005524">
    <property type="term" value="F:ATP binding"/>
    <property type="evidence" value="ECO:0007669"/>
    <property type="project" value="UniProtKB-KW"/>
</dbReference>